<reference evidence="3" key="1">
    <citation type="submission" date="2020-02" db="EMBL/GenBank/DDBJ databases">
        <authorList>
            <person name="Meier V. D."/>
        </authorList>
    </citation>
    <scope>NUCLEOTIDE SEQUENCE</scope>
    <source>
        <strain evidence="3">AVDCRST_MAG41</strain>
    </source>
</reference>
<dbReference type="InterPro" id="IPR013797">
    <property type="entry name" value="Maltooligo_trehalose_synth_4"/>
</dbReference>
<dbReference type="GO" id="GO:0047470">
    <property type="term" value="F:(1,4)-alpha-D-glucan 1-alpha-D-glucosylmutase activity"/>
    <property type="evidence" value="ECO:0007669"/>
    <property type="project" value="UniProtKB-EC"/>
</dbReference>
<feature type="compositionally biased region" description="Pro residues" evidence="1">
    <location>
        <begin position="1"/>
        <end position="35"/>
    </location>
</feature>
<feature type="domain" description="Glycosyl hydrolase family 13 catalytic" evidence="2">
    <location>
        <begin position="52"/>
        <end position="684"/>
    </location>
</feature>
<proteinExistence type="predicted"/>
<protein>
    <submittedName>
        <fullName evidence="3">GH13_26 / GH13 / GH13_20</fullName>
        <ecNumber evidence="3">5.4.99.15</ecNumber>
    </submittedName>
</protein>
<dbReference type="CDD" id="cd11336">
    <property type="entry name" value="AmyAc_MTSase"/>
    <property type="match status" value="1"/>
</dbReference>
<dbReference type="Gene3D" id="3.30.1590.10">
    <property type="entry name" value="Maltooligosyl trehalose synthase, domain 2"/>
    <property type="match status" value="1"/>
</dbReference>
<dbReference type="InterPro" id="IPR006047">
    <property type="entry name" value="GH13_cat_dom"/>
</dbReference>
<dbReference type="PANTHER" id="PTHR10357:SF216">
    <property type="entry name" value="MALTOOLIGOSYL TREHALOSE SYNTHASE-RELATED"/>
    <property type="match status" value="1"/>
</dbReference>
<evidence type="ECO:0000259" key="2">
    <source>
        <dbReference type="SMART" id="SM00642"/>
    </source>
</evidence>
<dbReference type="SUPFAM" id="SSF51445">
    <property type="entry name" value="(Trans)glycosidases"/>
    <property type="match status" value="1"/>
</dbReference>
<dbReference type="Gene3D" id="1.10.10.470">
    <property type="entry name" value="Maltooligosyl trehalose synthase, domain 4"/>
    <property type="match status" value="1"/>
</dbReference>
<dbReference type="Gene3D" id="3.20.20.80">
    <property type="entry name" value="Glycosidases"/>
    <property type="match status" value="1"/>
</dbReference>
<keyword evidence="3" id="KW-0413">Isomerase</keyword>
<dbReference type="Gene3D" id="1.10.150.200">
    <property type="entry name" value="Maltooligosyl trehalose synthase, domain 3"/>
    <property type="match status" value="1"/>
</dbReference>
<sequence>MSTPPDPTAPDPTLPDPTPPDPTAPDPTPPDPAAPDPAARVSTPPVSTYRVQVAPAFGFAAAAGLAPYLVRLGVTHLYSAPPLTATTGSEHGYDITDHRSADPGRGGEEGRQVLVAALREHGLGLVVDVVPNHVGVAVPHENPAWWDVLQLGPQSAYGRWFDIDWSRGRLLLPVLGDAPDELDALRLADGELRYHDKRFPLAPGTESIDDPRKAHDHQHYELVSWRRAATEQNYRRFFAISDLAALRVEDPAVFDATHAELLRWVAAGEVHGLRIDHPDGMTDPTGYFERLAEASGGLWTVVEKILEPGEELPDWPVAGTSGYDAMAEVDGVLVDPAGEPAFTALDTRLTGVATSWPDLVHDCKLDVATGMLAAEVRRLAALAPEVPDAEPALAELLACFPVYRSYLPAGAGHLAEALAAARSRRPDLSFDVLADRLGDPADPLAVRFQQTSGAVMAKGVEDTAYYRWTRFLALNEVGGDPDRFGLSLDDFHAALSARQRRHPLGMTALSTHDTKRSADVRARLAVLAELPQEWAAAVDRWSAAAPPPDGALGHLLWQTVVGAWPLTGERLHGYLEKAMREARTRTGWDDPDAAFERAMHAVADRVLAPGALHDDVAAFVASIAGPGRSNALTAALVQLTMPGVPDTYQGTELWDLSLVDPDNRRPVDFALRAELLDRIDGGWRPPADDADGAAKLLVVSRALRLRRDEPGLFTGYTPVRASGAAAGHVVAFDRGGAVTVGTRLPVRLERDGGWRDTTVPVAGTDVLTGRSYDGPAPLADLLADHPVALLRP</sequence>
<evidence type="ECO:0000256" key="1">
    <source>
        <dbReference type="SAM" id="MobiDB-lite"/>
    </source>
</evidence>
<name>A0A6J4HI56_9ACTN</name>
<evidence type="ECO:0000313" key="3">
    <source>
        <dbReference type="EMBL" id="CAA9224296.1"/>
    </source>
</evidence>
<dbReference type="SMART" id="SM00642">
    <property type="entry name" value="Aamy"/>
    <property type="match status" value="1"/>
</dbReference>
<gene>
    <name evidence="3" type="ORF">AVDCRST_MAG41-661</name>
</gene>
<dbReference type="EMBL" id="CADCTP010000068">
    <property type="protein sequence ID" value="CAA9224296.1"/>
    <property type="molecule type" value="Genomic_DNA"/>
</dbReference>
<feature type="compositionally biased region" description="Basic and acidic residues" evidence="1">
    <location>
        <begin position="91"/>
        <end position="108"/>
    </location>
</feature>
<organism evidence="3">
    <name type="scientific">uncultured Mycobacteriales bacterium</name>
    <dbReference type="NCBI Taxonomy" id="581187"/>
    <lineage>
        <taxon>Bacteria</taxon>
        <taxon>Bacillati</taxon>
        <taxon>Actinomycetota</taxon>
        <taxon>Actinomycetes</taxon>
        <taxon>Mycobacteriales</taxon>
        <taxon>environmental samples</taxon>
    </lineage>
</organism>
<dbReference type="InterPro" id="IPR012767">
    <property type="entry name" value="Trehalose_TreY"/>
</dbReference>
<dbReference type="EC" id="5.4.99.15" evidence="3"/>
<dbReference type="PANTHER" id="PTHR10357">
    <property type="entry name" value="ALPHA-AMYLASE FAMILY MEMBER"/>
    <property type="match status" value="1"/>
</dbReference>
<dbReference type="AlphaFoldDB" id="A0A6J4HI56"/>
<dbReference type="GO" id="GO:0005992">
    <property type="term" value="P:trehalose biosynthetic process"/>
    <property type="evidence" value="ECO:0007669"/>
    <property type="project" value="TreeGrafter"/>
</dbReference>
<feature type="region of interest" description="Disordered" evidence="1">
    <location>
        <begin position="1"/>
        <end position="43"/>
    </location>
</feature>
<dbReference type="Pfam" id="PF00128">
    <property type="entry name" value="Alpha-amylase"/>
    <property type="match status" value="1"/>
</dbReference>
<dbReference type="InterPro" id="IPR017853">
    <property type="entry name" value="GH"/>
</dbReference>
<accession>A0A6J4HI56</accession>
<dbReference type="NCBIfam" id="TIGR02401">
    <property type="entry name" value="trehalose_TreY"/>
    <property type="match status" value="1"/>
</dbReference>
<feature type="region of interest" description="Disordered" evidence="1">
    <location>
        <begin position="85"/>
        <end position="108"/>
    </location>
</feature>
<dbReference type="GO" id="GO:0030980">
    <property type="term" value="P:alpha-glucan catabolic process"/>
    <property type="evidence" value="ECO:0007669"/>
    <property type="project" value="TreeGrafter"/>
</dbReference>